<dbReference type="InterPro" id="IPR036271">
    <property type="entry name" value="Tet_transcr_reg_TetR-rel_C_sf"/>
</dbReference>
<dbReference type="InterPro" id="IPR001647">
    <property type="entry name" value="HTH_TetR"/>
</dbReference>
<dbReference type="InterPro" id="IPR025996">
    <property type="entry name" value="MT1864/Rv1816-like_C"/>
</dbReference>
<feature type="DNA-binding region" description="H-T-H motif" evidence="4">
    <location>
        <begin position="43"/>
        <end position="62"/>
    </location>
</feature>
<dbReference type="SUPFAM" id="SSF48498">
    <property type="entry name" value="Tetracyclin repressor-like, C-terminal domain"/>
    <property type="match status" value="1"/>
</dbReference>
<protein>
    <submittedName>
        <fullName evidence="6">TetR/AcrR family transcriptional regulator</fullName>
    </submittedName>
</protein>
<dbReference type="PANTHER" id="PTHR30055:SF234">
    <property type="entry name" value="HTH-TYPE TRANSCRIPTIONAL REGULATOR BETI"/>
    <property type="match status" value="1"/>
</dbReference>
<keyword evidence="3" id="KW-0804">Transcription</keyword>
<evidence type="ECO:0000256" key="2">
    <source>
        <dbReference type="ARBA" id="ARBA00023125"/>
    </source>
</evidence>
<proteinExistence type="predicted"/>
<dbReference type="PANTHER" id="PTHR30055">
    <property type="entry name" value="HTH-TYPE TRANSCRIPTIONAL REGULATOR RUTR"/>
    <property type="match status" value="1"/>
</dbReference>
<keyword evidence="1" id="KW-0805">Transcription regulation</keyword>
<dbReference type="SUPFAM" id="SSF46689">
    <property type="entry name" value="Homeodomain-like"/>
    <property type="match status" value="1"/>
</dbReference>
<keyword evidence="7" id="KW-1185">Reference proteome</keyword>
<evidence type="ECO:0000313" key="7">
    <source>
        <dbReference type="Proteomes" id="UP001596337"/>
    </source>
</evidence>
<dbReference type="Gene3D" id="1.10.357.10">
    <property type="entry name" value="Tetracycline Repressor, domain 2"/>
    <property type="match status" value="1"/>
</dbReference>
<evidence type="ECO:0000256" key="4">
    <source>
        <dbReference type="PROSITE-ProRule" id="PRU00335"/>
    </source>
</evidence>
<evidence type="ECO:0000256" key="1">
    <source>
        <dbReference type="ARBA" id="ARBA00023015"/>
    </source>
</evidence>
<reference evidence="7" key="1">
    <citation type="journal article" date="2019" name="Int. J. Syst. Evol. Microbiol.">
        <title>The Global Catalogue of Microorganisms (GCM) 10K type strain sequencing project: providing services to taxonomists for standard genome sequencing and annotation.</title>
        <authorList>
            <consortium name="The Broad Institute Genomics Platform"/>
            <consortium name="The Broad Institute Genome Sequencing Center for Infectious Disease"/>
            <person name="Wu L."/>
            <person name="Ma J."/>
        </authorList>
    </citation>
    <scope>NUCLEOTIDE SEQUENCE [LARGE SCALE GENOMIC DNA]</scope>
    <source>
        <strain evidence="7">KCTC 32255</strain>
    </source>
</reference>
<dbReference type="Pfam" id="PF13305">
    <property type="entry name" value="TetR_C_33"/>
    <property type="match status" value="1"/>
</dbReference>
<evidence type="ECO:0000313" key="6">
    <source>
        <dbReference type="EMBL" id="MFC6870281.1"/>
    </source>
</evidence>
<accession>A0ABW2C4M4</accession>
<dbReference type="EMBL" id="JBHSXX010000001">
    <property type="protein sequence ID" value="MFC6870281.1"/>
    <property type="molecule type" value="Genomic_DNA"/>
</dbReference>
<feature type="domain" description="HTH tetR-type" evidence="5">
    <location>
        <begin position="20"/>
        <end position="80"/>
    </location>
</feature>
<name>A0ABW2C4M4_9PSEU</name>
<organism evidence="6 7">
    <name type="scientific">Haloechinothrix salitolerans</name>
    <dbReference type="NCBI Taxonomy" id="926830"/>
    <lineage>
        <taxon>Bacteria</taxon>
        <taxon>Bacillati</taxon>
        <taxon>Actinomycetota</taxon>
        <taxon>Actinomycetes</taxon>
        <taxon>Pseudonocardiales</taxon>
        <taxon>Pseudonocardiaceae</taxon>
        <taxon>Haloechinothrix</taxon>
    </lineage>
</organism>
<dbReference type="InterPro" id="IPR050109">
    <property type="entry name" value="HTH-type_TetR-like_transc_reg"/>
</dbReference>
<dbReference type="PROSITE" id="PS50977">
    <property type="entry name" value="HTH_TETR_2"/>
    <property type="match status" value="1"/>
</dbReference>
<comment type="caution">
    <text evidence="6">The sequence shown here is derived from an EMBL/GenBank/DDBJ whole genome shotgun (WGS) entry which is preliminary data.</text>
</comment>
<sequence length="220" mass="23874">MPARPTDGTPYAAAHAEGKRALRTLALDTASTLLEQHGPAALTMRRIAAEMGCSTTVLYTIFGSKSGIAETLWREGFARLRTALEEARGPDPLARLAAMGHAYRRNALANRAYYSIMFQRPIPGFQPSEQARAESLEPLRVLADAVADCLDAGVFERGEPDYIARVLWAASHGAVSLELADYEGAADAEQRFDDLIGAAAAWFMPERPARPDVPAPRPRP</sequence>
<dbReference type="Pfam" id="PF00440">
    <property type="entry name" value="TetR_N"/>
    <property type="match status" value="1"/>
</dbReference>
<dbReference type="Proteomes" id="UP001596337">
    <property type="component" value="Unassembled WGS sequence"/>
</dbReference>
<gene>
    <name evidence="6" type="ORF">ACFQGD_24385</name>
</gene>
<dbReference type="InterPro" id="IPR009057">
    <property type="entry name" value="Homeodomain-like_sf"/>
</dbReference>
<dbReference type="RefSeq" id="WP_345389672.1">
    <property type="nucleotide sequence ID" value="NZ_BAABLA010000002.1"/>
</dbReference>
<evidence type="ECO:0000259" key="5">
    <source>
        <dbReference type="PROSITE" id="PS50977"/>
    </source>
</evidence>
<keyword evidence="2 4" id="KW-0238">DNA-binding</keyword>
<evidence type="ECO:0000256" key="3">
    <source>
        <dbReference type="ARBA" id="ARBA00023163"/>
    </source>
</evidence>